<dbReference type="EMBL" id="SFCC01000001">
    <property type="protein sequence ID" value="RZQ65903.1"/>
    <property type="molecule type" value="Genomic_DNA"/>
</dbReference>
<dbReference type="RefSeq" id="WP_130473472.1">
    <property type="nucleotide sequence ID" value="NZ_SFCC01000001.1"/>
</dbReference>
<dbReference type="OrthoDB" id="3369278at2"/>
<gene>
    <name evidence="1" type="ORF">EWH70_02180</name>
</gene>
<evidence type="ECO:0000313" key="1">
    <source>
        <dbReference type="EMBL" id="RZQ65903.1"/>
    </source>
</evidence>
<keyword evidence="2" id="KW-1185">Reference proteome</keyword>
<sequence length="133" mass="13492">MRVLVTEGRFGDADPLITRLRAGGCEVSVCHYRAGICQALAPGGRCPLDHPGGVALTVDVRGPGADLTAREFGVICALRERVPVAVVPAGPGGETEAPAGLEGRVTVTTADEVVDACTSALRTAASRAGTPSE</sequence>
<dbReference type="Proteomes" id="UP000292003">
    <property type="component" value="Unassembled WGS sequence"/>
</dbReference>
<protein>
    <submittedName>
        <fullName evidence="1">Uncharacterized protein</fullName>
    </submittedName>
</protein>
<name>A0A4Q7JG04_9PSEU</name>
<accession>A0A4Q7JG04</accession>
<comment type="caution">
    <text evidence="1">The sequence shown here is derived from an EMBL/GenBank/DDBJ whole genome shotgun (WGS) entry which is preliminary data.</text>
</comment>
<evidence type="ECO:0000313" key="2">
    <source>
        <dbReference type="Proteomes" id="UP000292003"/>
    </source>
</evidence>
<dbReference type="AlphaFoldDB" id="A0A4Q7JG04"/>
<organism evidence="1 2">
    <name type="scientific">Amycolatopsis suaedae</name>
    <dbReference type="NCBI Taxonomy" id="2510978"/>
    <lineage>
        <taxon>Bacteria</taxon>
        <taxon>Bacillati</taxon>
        <taxon>Actinomycetota</taxon>
        <taxon>Actinomycetes</taxon>
        <taxon>Pseudonocardiales</taxon>
        <taxon>Pseudonocardiaceae</taxon>
        <taxon>Amycolatopsis</taxon>
    </lineage>
</organism>
<proteinExistence type="predicted"/>
<reference evidence="1 2" key="1">
    <citation type="submission" date="2019-02" db="EMBL/GenBank/DDBJ databases">
        <title>Draft genome sequence of Amycolatopsis sp. 8-3EHSu isolated from roots of Suaeda maritima.</title>
        <authorList>
            <person name="Duangmal K."/>
            <person name="Chantavorakit T."/>
        </authorList>
    </citation>
    <scope>NUCLEOTIDE SEQUENCE [LARGE SCALE GENOMIC DNA]</scope>
    <source>
        <strain evidence="1 2">8-3EHSu</strain>
    </source>
</reference>